<dbReference type="Pfam" id="PF22250">
    <property type="entry name" value="PFF1_C"/>
    <property type="match status" value="1"/>
</dbReference>
<keyword evidence="8 15" id="KW-0479">Metal-binding</keyword>
<comment type="similarity">
    <text evidence="4 15">Belongs to the peptidase M28 family.</text>
</comment>
<comment type="function">
    <text evidence="2">May be involved in vacuolar sorting and osmoregulation.</text>
</comment>
<evidence type="ECO:0000256" key="3">
    <source>
        <dbReference type="ARBA" id="ARBA00004128"/>
    </source>
</evidence>
<dbReference type="Proteomes" id="UP000294847">
    <property type="component" value="Chromosome 1"/>
</dbReference>
<feature type="transmembrane region" description="Helical" evidence="17">
    <location>
        <begin position="686"/>
        <end position="707"/>
    </location>
</feature>
<name>A0A4P7N2D6_PYROR</name>
<evidence type="ECO:0000256" key="8">
    <source>
        <dbReference type="ARBA" id="ARBA00022723"/>
    </source>
</evidence>
<evidence type="ECO:0000256" key="1">
    <source>
        <dbReference type="ARBA" id="ARBA00001947"/>
    </source>
</evidence>
<feature type="compositionally biased region" description="Acidic residues" evidence="16">
    <location>
        <begin position="610"/>
        <end position="622"/>
    </location>
</feature>
<feature type="transmembrane region" description="Helical" evidence="17">
    <location>
        <begin position="443"/>
        <end position="462"/>
    </location>
</feature>
<feature type="region of interest" description="Disordered" evidence="16">
    <location>
        <begin position="650"/>
        <end position="671"/>
    </location>
</feature>
<evidence type="ECO:0000256" key="5">
    <source>
        <dbReference type="ARBA" id="ARBA00022554"/>
    </source>
</evidence>
<dbReference type="GO" id="GO:0008235">
    <property type="term" value="F:metalloexopeptidase activity"/>
    <property type="evidence" value="ECO:0007669"/>
    <property type="project" value="InterPro"/>
</dbReference>
<comment type="cofactor">
    <cofactor evidence="1">
        <name>Zn(2+)</name>
        <dbReference type="ChEBI" id="CHEBI:29105"/>
    </cofactor>
</comment>
<feature type="domain" description="Vacuolar membrane protease C-terminal" evidence="19">
    <location>
        <begin position="775"/>
        <end position="1004"/>
    </location>
</feature>
<evidence type="ECO:0000259" key="19">
    <source>
        <dbReference type="Pfam" id="PF22250"/>
    </source>
</evidence>
<dbReference type="SUPFAM" id="SSF53187">
    <property type="entry name" value="Zn-dependent exopeptidases"/>
    <property type="match status" value="1"/>
</dbReference>
<evidence type="ECO:0000256" key="9">
    <source>
        <dbReference type="ARBA" id="ARBA00022801"/>
    </source>
</evidence>
<dbReference type="InterPro" id="IPR053976">
    <property type="entry name" value="PFF1_TM"/>
</dbReference>
<protein>
    <recommendedName>
        <fullName evidence="15">Peptide hydrolase</fullName>
        <ecNumber evidence="15">3.4.-.-</ecNumber>
    </recommendedName>
</protein>
<accession>A0A4P7N2D6</accession>
<dbReference type="FunFam" id="3.40.630.10:FF:000057">
    <property type="entry name" value="Vacuolar membrane protease"/>
    <property type="match status" value="1"/>
</dbReference>
<dbReference type="InterPro" id="IPR053975">
    <property type="entry name" value="PFF1_C"/>
</dbReference>
<feature type="transmembrane region" description="Helical" evidence="17">
    <location>
        <begin position="719"/>
        <end position="737"/>
    </location>
</feature>
<dbReference type="EMBL" id="CP034204">
    <property type="protein sequence ID" value="QBZ54064.1"/>
    <property type="molecule type" value="Genomic_DNA"/>
</dbReference>
<evidence type="ECO:0000256" key="14">
    <source>
        <dbReference type="ARBA" id="ARBA00023180"/>
    </source>
</evidence>
<feature type="transmembrane region" description="Helical" evidence="17">
    <location>
        <begin position="749"/>
        <end position="768"/>
    </location>
</feature>
<feature type="transmembrane region" description="Helical" evidence="17">
    <location>
        <begin position="378"/>
        <end position="400"/>
    </location>
</feature>
<evidence type="ECO:0000256" key="2">
    <source>
        <dbReference type="ARBA" id="ARBA00003273"/>
    </source>
</evidence>
<evidence type="ECO:0000256" key="13">
    <source>
        <dbReference type="ARBA" id="ARBA00023136"/>
    </source>
</evidence>
<evidence type="ECO:0000256" key="4">
    <source>
        <dbReference type="ARBA" id="ARBA00010918"/>
    </source>
</evidence>
<dbReference type="GO" id="GO:0046872">
    <property type="term" value="F:metal ion binding"/>
    <property type="evidence" value="ECO:0007669"/>
    <property type="project" value="UniProtKB-KW"/>
</dbReference>
<dbReference type="InterPro" id="IPR048024">
    <property type="entry name" value="Fxna-like_M28_dom"/>
</dbReference>
<evidence type="ECO:0000256" key="12">
    <source>
        <dbReference type="ARBA" id="ARBA00023049"/>
    </source>
</evidence>
<feature type="region of interest" description="Disordered" evidence="16">
    <location>
        <begin position="595"/>
        <end position="627"/>
    </location>
</feature>
<evidence type="ECO:0000256" key="7">
    <source>
        <dbReference type="ARBA" id="ARBA00022692"/>
    </source>
</evidence>
<feature type="transmembrane region" description="Helical" evidence="17">
    <location>
        <begin position="12"/>
        <end position="30"/>
    </location>
</feature>
<evidence type="ECO:0000256" key="6">
    <source>
        <dbReference type="ARBA" id="ARBA00022670"/>
    </source>
</evidence>
<dbReference type="Pfam" id="PF04389">
    <property type="entry name" value="Peptidase_M28"/>
    <property type="match status" value="1"/>
</dbReference>
<feature type="domain" description="Vacuolar membrane protease transmembrane" evidence="20">
    <location>
        <begin position="441"/>
        <end position="746"/>
    </location>
</feature>
<keyword evidence="6 15" id="KW-0645">Protease</keyword>
<evidence type="ECO:0000256" key="15">
    <source>
        <dbReference type="RuleBase" id="RU361240"/>
    </source>
</evidence>
<feature type="domain" description="Peptidase M28" evidence="18">
    <location>
        <begin position="153"/>
        <end position="324"/>
    </location>
</feature>
<keyword evidence="13 17" id="KW-0472">Membrane</keyword>
<keyword evidence="5" id="KW-0926">Vacuole</keyword>
<keyword evidence="7 17" id="KW-0812">Transmembrane</keyword>
<dbReference type="InterPro" id="IPR045175">
    <property type="entry name" value="M28_fam"/>
</dbReference>
<dbReference type="Pfam" id="PF22251">
    <property type="entry name" value="PFF1_TM"/>
    <property type="match status" value="1"/>
</dbReference>
<evidence type="ECO:0000259" key="20">
    <source>
        <dbReference type="Pfam" id="PF22251"/>
    </source>
</evidence>
<organism evidence="21 22">
    <name type="scientific">Pyricularia oryzae</name>
    <name type="common">Rice blast fungus</name>
    <name type="synonym">Magnaporthe oryzae</name>
    <dbReference type="NCBI Taxonomy" id="318829"/>
    <lineage>
        <taxon>Eukaryota</taxon>
        <taxon>Fungi</taxon>
        <taxon>Dikarya</taxon>
        <taxon>Ascomycota</taxon>
        <taxon>Pezizomycotina</taxon>
        <taxon>Sordariomycetes</taxon>
        <taxon>Sordariomycetidae</taxon>
        <taxon>Magnaporthales</taxon>
        <taxon>Pyriculariaceae</taxon>
        <taxon>Pyricularia</taxon>
    </lineage>
</organism>
<keyword evidence="11 17" id="KW-1133">Transmembrane helix</keyword>
<evidence type="ECO:0000313" key="22">
    <source>
        <dbReference type="Proteomes" id="UP000294847"/>
    </source>
</evidence>
<dbReference type="GO" id="GO:0005774">
    <property type="term" value="C:vacuolar membrane"/>
    <property type="evidence" value="ECO:0007669"/>
    <property type="project" value="UniProtKB-SubCell"/>
</dbReference>
<dbReference type="EC" id="3.4.-.-" evidence="15"/>
<dbReference type="AlphaFoldDB" id="A0A4P7N2D6"/>
<evidence type="ECO:0000313" key="21">
    <source>
        <dbReference type="EMBL" id="QBZ54064.1"/>
    </source>
</evidence>
<evidence type="ECO:0000256" key="10">
    <source>
        <dbReference type="ARBA" id="ARBA00022833"/>
    </source>
</evidence>
<dbReference type="GO" id="GO:0006508">
    <property type="term" value="P:proteolysis"/>
    <property type="evidence" value="ECO:0007669"/>
    <property type="project" value="UniProtKB-KW"/>
</dbReference>
<evidence type="ECO:0000256" key="11">
    <source>
        <dbReference type="ARBA" id="ARBA00022989"/>
    </source>
</evidence>
<evidence type="ECO:0000259" key="18">
    <source>
        <dbReference type="Pfam" id="PF04389"/>
    </source>
</evidence>
<dbReference type="PANTHER" id="PTHR12147:SF58">
    <property type="entry name" value="VACUOLAR MEMBRANE PROTEASE"/>
    <property type="match status" value="1"/>
</dbReference>
<feature type="compositionally biased region" description="Polar residues" evidence="16">
    <location>
        <begin position="595"/>
        <end position="609"/>
    </location>
</feature>
<sequence length="1011" mass="111300">MSNPFAFRSAQVTFWTTVVYLALLVPLVVINEGVPPVQPDGSLFLDRGLNLTEAWLDLGHITERFHHQNSRENDVVRDYLRLRIEQIIAANDAEARTTVFNDLTSNVTYLAWGSAVPTHYQGNNLYVYIRGKDDDQGEWWHNARAGKLIGKGGVLVNAHFDSVSTAYGATDDGMGTVTVLQMIRYFTKPGNQPQRGIVALLNNAEEPGLLGAAAFGKSPLLPFIHTFLNLEGAGAGSRCVLFRSTDREVTSAFSNVQSPFGSVVGSDGFKMGLVRSGTDYSVWHDIYGQRGLDLAFYRPRALYHTNQDDTKHTSRESLWQMMAASTTTLINLSADTGSDYIGDRPDGDRSKAPNGSPSDGVWFDLFGSTFVLFGLRGMFAWSLTVLIVGPLTLFGMMYLVHKQGKGYAFHTKLRATSDSSSEDGDDEDGEVIRLGGWKGFFRFPFALIVAGALVTGAALLLRKMNPFIIYSSEYAVWAMMISLFYFGFWLIMRGSSYTRPSALHRLHVHIWLFILGWVALVFATVLEDRMRIASGYIFVFWESQVFLATLVAVCELFSLPRKIDFARGAAEEAEVRDHLEAVPHSDAVIAPSLEEATSPQRAGQSSNSPQEDDEDDVPDEETPLFRKAGRGNKLDTSFLRRGYRRSVSAIMDSNNEAEDGPKRKQPFEGEQAWSGPMVTSTWILQFLLLGPFMVILGGQVGLLLTSAVNQTGVDGSSLLAPYLMIAALSAILLMPLSPFIHRVTKHVPLFLLAVAFATLIYSLVAFPFSPRAPYKTFFRQTVDLDTGDTQVHLAGVEQYLRKIIADVPSALGQEIACDASSSRRDLVDCTYDAAQVPPIPTYGSGKKSFDLPPGVSPGPAYYGKLLTVTVVNTTAKIATQGSKTARLKIDAVNTRVVELRFSKEGPPIRSFRVVGADSWDDRFGAFPDDGARVLRLWRRDWESSFVVDITWKVDGGNTRGLEGRAVALWSDANDAVNTMPAFREVVRYAPAWATVSKAAPGLVEGSKAFKV</sequence>
<keyword evidence="12" id="KW-0482">Metalloprotease</keyword>
<evidence type="ECO:0000256" key="17">
    <source>
        <dbReference type="SAM" id="Phobius"/>
    </source>
</evidence>
<dbReference type="PANTHER" id="PTHR12147">
    <property type="entry name" value="METALLOPEPTIDASE M28 FAMILY MEMBER"/>
    <property type="match status" value="1"/>
</dbReference>
<evidence type="ECO:0000256" key="16">
    <source>
        <dbReference type="SAM" id="MobiDB-lite"/>
    </source>
</evidence>
<dbReference type="InterPro" id="IPR007484">
    <property type="entry name" value="Peptidase_M28"/>
</dbReference>
<reference evidence="21 22" key="1">
    <citation type="journal article" date="2019" name="Mol. Biol. Evol.">
        <title>Blast fungal genomes show frequent chromosomal changes, gene gains and losses, and effector gene turnover.</title>
        <authorList>
            <person name="Gomez Luciano L.B."/>
            <person name="Jason Tsai I."/>
            <person name="Chuma I."/>
            <person name="Tosa Y."/>
            <person name="Chen Y.H."/>
            <person name="Li J.Y."/>
            <person name="Li M.Y."/>
            <person name="Jade Lu M.Y."/>
            <person name="Nakayashiki H."/>
            <person name="Li W.H."/>
        </authorList>
    </citation>
    <scope>NUCLEOTIDE SEQUENCE [LARGE SCALE GENOMIC DNA]</scope>
    <source>
        <strain evidence="21">MZ5-1-6</strain>
    </source>
</reference>
<keyword evidence="10 15" id="KW-0862">Zinc</keyword>
<keyword evidence="14" id="KW-0325">Glycoprotein</keyword>
<dbReference type="CDD" id="cd03875">
    <property type="entry name" value="M28_Fxna_like"/>
    <property type="match status" value="1"/>
</dbReference>
<feature type="transmembrane region" description="Helical" evidence="17">
    <location>
        <begin position="474"/>
        <end position="494"/>
    </location>
</feature>
<feature type="transmembrane region" description="Helical" evidence="17">
    <location>
        <begin position="506"/>
        <end position="526"/>
    </location>
</feature>
<gene>
    <name evidence="21" type="ORF">PoMZ_09755</name>
</gene>
<comment type="subcellular location">
    <subcellularLocation>
        <location evidence="3">Vacuole membrane</location>
        <topology evidence="3">Multi-pass membrane protein</topology>
    </subcellularLocation>
</comment>
<dbReference type="Gene3D" id="3.40.630.10">
    <property type="entry name" value="Zn peptidases"/>
    <property type="match status" value="1"/>
</dbReference>
<feature type="transmembrane region" description="Helical" evidence="17">
    <location>
        <begin position="532"/>
        <end position="557"/>
    </location>
</feature>
<proteinExistence type="inferred from homology"/>
<keyword evidence="9 15" id="KW-0378">Hydrolase</keyword>